<evidence type="ECO:0000256" key="3">
    <source>
        <dbReference type="ARBA" id="ARBA00022989"/>
    </source>
</evidence>
<dbReference type="InterPro" id="IPR000515">
    <property type="entry name" value="MetI-like"/>
</dbReference>
<evidence type="ECO:0000313" key="8">
    <source>
        <dbReference type="Proteomes" id="UP000266313"/>
    </source>
</evidence>
<dbReference type="NCBIfam" id="NF038017">
    <property type="entry name" value="ABC_perm1"/>
    <property type="match status" value="1"/>
</dbReference>
<feature type="transmembrane region" description="Helical" evidence="5">
    <location>
        <begin position="66"/>
        <end position="85"/>
    </location>
</feature>
<keyword evidence="8" id="KW-1185">Reference proteome</keyword>
<organism evidence="7 8">
    <name type="scientific">Methylocaldum marinum</name>
    <dbReference type="NCBI Taxonomy" id="1432792"/>
    <lineage>
        <taxon>Bacteria</taxon>
        <taxon>Pseudomonadati</taxon>
        <taxon>Pseudomonadota</taxon>
        <taxon>Gammaproteobacteria</taxon>
        <taxon>Methylococcales</taxon>
        <taxon>Methylococcaceae</taxon>
        <taxon>Methylocaldum</taxon>
    </lineage>
</organism>
<dbReference type="AlphaFoldDB" id="A0A250KSG4"/>
<proteinExistence type="inferred from homology"/>
<accession>A0A250KSG4</accession>
<protein>
    <submittedName>
        <fullName evidence="7">Putative ABC transporter, permease protein</fullName>
    </submittedName>
</protein>
<dbReference type="GO" id="GO:0055085">
    <property type="term" value="P:transmembrane transport"/>
    <property type="evidence" value="ECO:0007669"/>
    <property type="project" value="InterPro"/>
</dbReference>
<keyword evidence="3 5" id="KW-1133">Transmembrane helix</keyword>
<dbReference type="EMBL" id="AP017928">
    <property type="protein sequence ID" value="BBA34623.1"/>
    <property type="molecule type" value="Genomic_DNA"/>
</dbReference>
<name>A0A250KSG4_9GAMM</name>
<evidence type="ECO:0000256" key="1">
    <source>
        <dbReference type="ARBA" id="ARBA00004651"/>
    </source>
</evidence>
<evidence type="ECO:0000256" key="5">
    <source>
        <dbReference type="RuleBase" id="RU363032"/>
    </source>
</evidence>
<reference evidence="7 8" key="1">
    <citation type="submission" date="2016-12" db="EMBL/GenBank/DDBJ databases">
        <title>Genome sequencing of Methylocaldum marinum.</title>
        <authorList>
            <person name="Takeuchi M."/>
            <person name="Kamagata Y."/>
            <person name="Hiraoka S."/>
            <person name="Oshima K."/>
            <person name="Hattori M."/>
            <person name="Iwasaki W."/>
        </authorList>
    </citation>
    <scope>NUCLEOTIDE SEQUENCE [LARGE SCALE GENOMIC DNA]</scope>
    <source>
        <strain evidence="7 8">S8</strain>
    </source>
</reference>
<keyword evidence="4 5" id="KW-0472">Membrane</keyword>
<dbReference type="InterPro" id="IPR035906">
    <property type="entry name" value="MetI-like_sf"/>
</dbReference>
<keyword evidence="5" id="KW-0813">Transport</keyword>
<evidence type="ECO:0000313" key="7">
    <source>
        <dbReference type="EMBL" id="BBA34623.1"/>
    </source>
</evidence>
<dbReference type="Proteomes" id="UP000266313">
    <property type="component" value="Chromosome"/>
</dbReference>
<dbReference type="PANTHER" id="PTHR43632:SF1">
    <property type="entry name" value="PERMEASE COMPONENT OF TUNGSTATE ABC TRANSPORTER"/>
    <property type="match status" value="1"/>
</dbReference>
<feature type="transmembrane region" description="Helical" evidence="5">
    <location>
        <begin position="34"/>
        <end position="54"/>
    </location>
</feature>
<dbReference type="CDD" id="cd06261">
    <property type="entry name" value="TM_PBP2"/>
    <property type="match status" value="1"/>
</dbReference>
<sequence length="230" mass="24736">MDYFVESFLAALGLIFQFDPEVYRIVWTSLEISLTATVCAAFLAVPAGVWSASVEFRGKRLLRRSLNALMAMPTVMIGLVFYGLFSRRGPLGDLGLLYTPTAVIIGEAVLIFPLVMNLAMTGVDSADPRLLPTLRSLGATPVQQFRLVLSETRMSLLVAVAAGFGRAIEEVGTAMMLGGNIHGLTRTMTTAIALETSKGEFELGLALGMMLLLVAFSVNWLLQSVDRGAG</sequence>
<comment type="subcellular location">
    <subcellularLocation>
        <location evidence="1 5">Cell membrane</location>
        <topology evidence="1 5">Multi-pass membrane protein</topology>
    </subcellularLocation>
</comment>
<dbReference type="RefSeq" id="WP_119632768.1">
    <property type="nucleotide sequence ID" value="NZ_AP017928.1"/>
</dbReference>
<dbReference type="PROSITE" id="PS50928">
    <property type="entry name" value="ABC_TM1"/>
    <property type="match status" value="1"/>
</dbReference>
<dbReference type="InterPro" id="IPR049783">
    <property type="entry name" value="ABC_perm_TupB-like"/>
</dbReference>
<feature type="transmembrane region" description="Helical" evidence="5">
    <location>
        <begin position="203"/>
        <end position="222"/>
    </location>
</feature>
<dbReference type="OrthoDB" id="9781724at2"/>
<dbReference type="KEGG" id="mmai:sS8_2676"/>
<dbReference type="PANTHER" id="PTHR43632">
    <property type="entry name" value="PERMEASE COMPONENT OF TUNGSTATE ABC TRANSPORTER"/>
    <property type="match status" value="1"/>
</dbReference>
<keyword evidence="2 5" id="KW-0812">Transmembrane</keyword>
<dbReference type="GO" id="GO:0005886">
    <property type="term" value="C:plasma membrane"/>
    <property type="evidence" value="ECO:0007669"/>
    <property type="project" value="UniProtKB-SubCell"/>
</dbReference>
<feature type="transmembrane region" description="Helical" evidence="5">
    <location>
        <begin position="97"/>
        <end position="119"/>
    </location>
</feature>
<dbReference type="SUPFAM" id="SSF161098">
    <property type="entry name" value="MetI-like"/>
    <property type="match status" value="1"/>
</dbReference>
<evidence type="ECO:0000256" key="4">
    <source>
        <dbReference type="ARBA" id="ARBA00023136"/>
    </source>
</evidence>
<feature type="domain" description="ABC transmembrane type-1" evidence="6">
    <location>
        <begin position="26"/>
        <end position="222"/>
    </location>
</feature>
<evidence type="ECO:0000259" key="6">
    <source>
        <dbReference type="PROSITE" id="PS50928"/>
    </source>
</evidence>
<dbReference type="Pfam" id="PF00528">
    <property type="entry name" value="BPD_transp_1"/>
    <property type="match status" value="1"/>
</dbReference>
<evidence type="ECO:0000256" key="2">
    <source>
        <dbReference type="ARBA" id="ARBA00022692"/>
    </source>
</evidence>
<comment type="similarity">
    <text evidence="5">Belongs to the binding-protein-dependent transport system permease family.</text>
</comment>
<gene>
    <name evidence="7" type="ORF">sS8_2676</name>
</gene>
<dbReference type="Gene3D" id="1.10.3720.10">
    <property type="entry name" value="MetI-like"/>
    <property type="match status" value="1"/>
</dbReference>